<dbReference type="RefSeq" id="XP_066804318.1">
    <property type="nucleotide sequence ID" value="XM_066945629.1"/>
</dbReference>
<evidence type="ECO:0000313" key="2">
    <source>
        <dbReference type="EMBL" id="KAK8861693.1"/>
    </source>
</evidence>
<comment type="caution">
    <text evidence="2">The sequence shown here is derived from an EMBL/GenBank/DDBJ whole genome shotgun (WGS) entry which is preliminary data.</text>
</comment>
<evidence type="ECO:0008006" key="4">
    <source>
        <dbReference type="Google" id="ProtNLM"/>
    </source>
</evidence>
<dbReference type="KEGG" id="kne:92179774"/>
<feature type="region of interest" description="Disordered" evidence="1">
    <location>
        <begin position="1"/>
        <end position="58"/>
    </location>
</feature>
<proteinExistence type="predicted"/>
<sequence length="360" mass="39298">MSEPTTIITVSPSKRLRSCLSPTRSRPASPMDADLRPTPSGSRSTSFSSYTSCSTNDGWKRTKSVRWQEMNGCAVASFHDTYSHDEYDRTPLEPPSTAERACVLPERGARCLAVARECFLGDSDEELEDEDEDSGSHPASFSTDGHSFDSYALHTPPSTETNSDDGDEDEDHTGRHQGEDKEWEECMERRRMMFARMCPREGVSGEDGDRHPEFEGYRSISATLIELLKSVGCDDAEEGGSDQFQHPIIEEDEQEESHGDDDRGEAHGTLQFGSLPTSIRTVEVEEEIDVDTPSLVSSTDMDSELDCCIASPGGMDGGIIPSPSGGKEILTQGGGLMGWGVSAAPAEKVGRGRDRTVVER</sequence>
<feature type="compositionally biased region" description="Polar residues" evidence="1">
    <location>
        <begin position="1"/>
        <end position="12"/>
    </location>
</feature>
<accession>A0AAW0Z1N8</accession>
<feature type="compositionally biased region" description="Low complexity" evidence="1">
    <location>
        <begin position="38"/>
        <end position="55"/>
    </location>
</feature>
<protein>
    <recommendedName>
        <fullName evidence="4">Protein phosphatase</fullName>
    </recommendedName>
</protein>
<dbReference type="GeneID" id="92179774"/>
<evidence type="ECO:0000256" key="1">
    <source>
        <dbReference type="SAM" id="MobiDB-lite"/>
    </source>
</evidence>
<name>A0AAW0Z1N8_9TREE</name>
<dbReference type="Proteomes" id="UP001388673">
    <property type="component" value="Unassembled WGS sequence"/>
</dbReference>
<evidence type="ECO:0000313" key="3">
    <source>
        <dbReference type="Proteomes" id="UP001388673"/>
    </source>
</evidence>
<reference evidence="2 3" key="1">
    <citation type="journal article" date="2024" name="bioRxiv">
        <title>Comparative genomics of Cryptococcus and Kwoniella reveals pathogenesis evolution and contrasting karyotype dynamics via intercentromeric recombination or chromosome fusion.</title>
        <authorList>
            <person name="Coelho M.A."/>
            <person name="David-Palma M."/>
            <person name="Shea T."/>
            <person name="Bowers K."/>
            <person name="McGinley-Smith S."/>
            <person name="Mohammad A.W."/>
            <person name="Gnirke A."/>
            <person name="Yurkov A.M."/>
            <person name="Nowrousian M."/>
            <person name="Sun S."/>
            <person name="Cuomo C.A."/>
            <person name="Heitman J."/>
        </authorList>
    </citation>
    <scope>NUCLEOTIDE SEQUENCE [LARGE SCALE GENOMIC DNA]</scope>
    <source>
        <strain evidence="2 3">CBS 13917</strain>
    </source>
</reference>
<dbReference type="AlphaFoldDB" id="A0AAW0Z1N8"/>
<dbReference type="EMBL" id="JBCAWK010000004">
    <property type="protein sequence ID" value="KAK8861693.1"/>
    <property type="molecule type" value="Genomic_DNA"/>
</dbReference>
<organism evidence="2 3">
    <name type="scientific">Kwoniella newhampshirensis</name>
    <dbReference type="NCBI Taxonomy" id="1651941"/>
    <lineage>
        <taxon>Eukaryota</taxon>
        <taxon>Fungi</taxon>
        <taxon>Dikarya</taxon>
        <taxon>Basidiomycota</taxon>
        <taxon>Agaricomycotina</taxon>
        <taxon>Tremellomycetes</taxon>
        <taxon>Tremellales</taxon>
        <taxon>Cryptococcaceae</taxon>
        <taxon>Kwoniella</taxon>
    </lineage>
</organism>
<gene>
    <name evidence="2" type="ORF">IAR55_002516</name>
</gene>
<feature type="compositionally biased region" description="Basic and acidic residues" evidence="1">
    <location>
        <begin position="172"/>
        <end position="185"/>
    </location>
</feature>
<feature type="compositionally biased region" description="Acidic residues" evidence="1">
    <location>
        <begin position="162"/>
        <end position="171"/>
    </location>
</feature>
<feature type="region of interest" description="Disordered" evidence="1">
    <location>
        <begin position="124"/>
        <end position="185"/>
    </location>
</feature>
<feature type="compositionally biased region" description="Acidic residues" evidence="1">
    <location>
        <begin position="124"/>
        <end position="133"/>
    </location>
</feature>
<keyword evidence="3" id="KW-1185">Reference proteome</keyword>